<proteinExistence type="predicted"/>
<organism evidence="1 2">
    <name type="scientific">Camellia lanceoleosa</name>
    <dbReference type="NCBI Taxonomy" id="1840588"/>
    <lineage>
        <taxon>Eukaryota</taxon>
        <taxon>Viridiplantae</taxon>
        <taxon>Streptophyta</taxon>
        <taxon>Embryophyta</taxon>
        <taxon>Tracheophyta</taxon>
        <taxon>Spermatophyta</taxon>
        <taxon>Magnoliopsida</taxon>
        <taxon>eudicotyledons</taxon>
        <taxon>Gunneridae</taxon>
        <taxon>Pentapetalae</taxon>
        <taxon>asterids</taxon>
        <taxon>Ericales</taxon>
        <taxon>Theaceae</taxon>
        <taxon>Camellia</taxon>
    </lineage>
</organism>
<evidence type="ECO:0000313" key="2">
    <source>
        <dbReference type="Proteomes" id="UP001060215"/>
    </source>
</evidence>
<dbReference type="Proteomes" id="UP001060215">
    <property type="component" value="Chromosome 13"/>
</dbReference>
<reference evidence="1 2" key="1">
    <citation type="journal article" date="2022" name="Plant J.">
        <title>Chromosome-level genome of Camellia lanceoleosa provides a valuable resource for understanding genome evolution and self-incompatibility.</title>
        <authorList>
            <person name="Gong W."/>
            <person name="Xiao S."/>
            <person name="Wang L."/>
            <person name="Liao Z."/>
            <person name="Chang Y."/>
            <person name="Mo W."/>
            <person name="Hu G."/>
            <person name="Li W."/>
            <person name="Zhao G."/>
            <person name="Zhu H."/>
            <person name="Hu X."/>
            <person name="Ji K."/>
            <person name="Xiang X."/>
            <person name="Song Q."/>
            <person name="Yuan D."/>
            <person name="Jin S."/>
            <person name="Zhang L."/>
        </authorList>
    </citation>
    <scope>NUCLEOTIDE SEQUENCE [LARGE SCALE GENOMIC DNA]</scope>
    <source>
        <strain evidence="1">SQ_2022a</strain>
    </source>
</reference>
<sequence length="279" mass="31732">MSKCIAKVDCKLIGVRNKEEMTPLFLVALNGKKHAFLCLDDLCSQDDCYHYCRRNNGEIVLHSAFNGEFFGLSSLHVMATKPSAFKSGSCLAGFDKIVYYCTFVDELRHDKVREEEEEEKKPKLLENYQTCVNIFVLFRDAFCVPSAIYFIKAGILADLSLRCLYSCLAEFIEKDVIKGIRLLVLNTKEPELEICQYAKEGKVVELAALLMTAREKVAPSLYQIGDGSTSNAGMLIRLCIYSKLAALTYEEYKFTFCNEKKLIRDCKEKKMAFTCRRVA</sequence>
<keyword evidence="2" id="KW-1185">Reference proteome</keyword>
<name>A0ACC0FX24_9ERIC</name>
<accession>A0ACC0FX24</accession>
<evidence type="ECO:0000313" key="1">
    <source>
        <dbReference type="EMBL" id="KAI7993119.1"/>
    </source>
</evidence>
<protein>
    <submittedName>
        <fullName evidence="1">Uncharacterized protein</fullName>
    </submittedName>
</protein>
<dbReference type="EMBL" id="CM045770">
    <property type="protein sequence ID" value="KAI7993119.1"/>
    <property type="molecule type" value="Genomic_DNA"/>
</dbReference>
<comment type="caution">
    <text evidence="1">The sequence shown here is derived from an EMBL/GenBank/DDBJ whole genome shotgun (WGS) entry which is preliminary data.</text>
</comment>
<gene>
    <name evidence="1" type="ORF">LOK49_LG12G02017</name>
</gene>